<reference evidence="1" key="1">
    <citation type="submission" date="2024-07" db="EMBL/GenBank/DDBJ databases">
        <authorList>
            <person name="Kim Y.J."/>
            <person name="Jeong J.Y."/>
        </authorList>
    </citation>
    <scope>NUCLEOTIDE SEQUENCE</scope>
    <source>
        <strain evidence="1">GIHE-MW2</strain>
    </source>
</reference>
<name>A0AAU8JI83_9CYAN</name>
<dbReference type="AlphaFoldDB" id="A0AAU8JI83"/>
<dbReference type="EMBL" id="CP159837">
    <property type="protein sequence ID" value="XCM38954.1"/>
    <property type="molecule type" value="Genomic_DNA"/>
</dbReference>
<dbReference type="RefSeq" id="WP_190879329.1">
    <property type="nucleotide sequence ID" value="NZ_CP159837.1"/>
</dbReference>
<evidence type="ECO:0000313" key="1">
    <source>
        <dbReference type="EMBL" id="XCM38954.1"/>
    </source>
</evidence>
<protein>
    <submittedName>
        <fullName evidence="1">Uncharacterized protein</fullName>
    </submittedName>
</protein>
<proteinExistence type="predicted"/>
<organism evidence="1">
    <name type="scientific">Planktothricoides raciborskii GIHE-MW2</name>
    <dbReference type="NCBI Taxonomy" id="2792601"/>
    <lineage>
        <taxon>Bacteria</taxon>
        <taxon>Bacillati</taxon>
        <taxon>Cyanobacteriota</taxon>
        <taxon>Cyanophyceae</taxon>
        <taxon>Oscillatoriophycideae</taxon>
        <taxon>Oscillatoriales</taxon>
        <taxon>Oscillatoriaceae</taxon>
        <taxon>Planktothricoides</taxon>
    </lineage>
</organism>
<sequence>MPWIKLLVKDVKDLQEGHMIMSSKVENLTQEFIARPEAAQLSKIKRVVSQLNESVAQLQETEVIADLLKSIDRLQAEFNILAGKFNHRPEPQQIHKLELLVTMLVTSVTHLKRIYRDEATLNSVNKLEKPSNIQQKK</sequence>
<gene>
    <name evidence="1" type="ORF">ABWT76_001833</name>
</gene>
<accession>A0AAU8JI83</accession>